<dbReference type="EMBL" id="BARU01020942">
    <property type="protein sequence ID" value="GAH54875.1"/>
    <property type="molecule type" value="Genomic_DNA"/>
</dbReference>
<reference evidence="1" key="1">
    <citation type="journal article" date="2014" name="Front. Microbiol.">
        <title>High frequency of phylogenetically diverse reductive dehalogenase-homologous genes in deep subseafloor sedimentary metagenomes.</title>
        <authorList>
            <person name="Kawai M."/>
            <person name="Futagami T."/>
            <person name="Toyoda A."/>
            <person name="Takaki Y."/>
            <person name="Nishi S."/>
            <person name="Hori S."/>
            <person name="Arai W."/>
            <person name="Tsubouchi T."/>
            <person name="Morono Y."/>
            <person name="Uchiyama I."/>
            <person name="Ito T."/>
            <person name="Fujiyama A."/>
            <person name="Inagaki F."/>
            <person name="Takami H."/>
        </authorList>
    </citation>
    <scope>NUCLEOTIDE SEQUENCE</scope>
    <source>
        <strain evidence="1">Expedition CK06-06</strain>
    </source>
</reference>
<comment type="caution">
    <text evidence="1">The sequence shown here is derived from an EMBL/GenBank/DDBJ whole genome shotgun (WGS) entry which is preliminary data.</text>
</comment>
<gene>
    <name evidence="1" type="ORF">S03H2_34331</name>
</gene>
<sequence length="81" mass="9639">MNNLHYKELQRQFDEGRDSLARLDVDIEQQGVKLLKNDRHSLRWNQELATLNSLNKKRKLACVRLASLRIMMNKIESRPHL</sequence>
<organism evidence="1">
    <name type="scientific">marine sediment metagenome</name>
    <dbReference type="NCBI Taxonomy" id="412755"/>
    <lineage>
        <taxon>unclassified sequences</taxon>
        <taxon>metagenomes</taxon>
        <taxon>ecological metagenomes</taxon>
    </lineage>
</organism>
<proteinExistence type="predicted"/>
<evidence type="ECO:0000313" key="1">
    <source>
        <dbReference type="EMBL" id="GAH54875.1"/>
    </source>
</evidence>
<name>X1HCS4_9ZZZZ</name>
<protein>
    <submittedName>
        <fullName evidence="1">Uncharacterized protein</fullName>
    </submittedName>
</protein>
<accession>X1HCS4</accession>
<dbReference type="AlphaFoldDB" id="X1HCS4"/>